<evidence type="ECO:0000256" key="1">
    <source>
        <dbReference type="ARBA" id="ARBA00008032"/>
    </source>
</evidence>
<evidence type="ECO:0000313" key="3">
    <source>
        <dbReference type="EMBL" id="OBS67739.1"/>
    </source>
</evidence>
<protein>
    <submittedName>
        <fullName evidence="3">Uncharacterized protein</fullName>
    </submittedName>
</protein>
<proteinExistence type="inferred from homology"/>
<gene>
    <name evidence="3" type="ORF">A6R68_03720</name>
</gene>
<dbReference type="Proteomes" id="UP000092124">
    <property type="component" value="Unassembled WGS sequence"/>
</dbReference>
<name>A0A1A6GPF0_NEOLE</name>
<evidence type="ECO:0000313" key="4">
    <source>
        <dbReference type="Proteomes" id="UP000092124"/>
    </source>
</evidence>
<dbReference type="Pfam" id="PF03247">
    <property type="entry name" value="Prothymosin"/>
    <property type="match status" value="1"/>
</dbReference>
<accession>A0A1A6GPF0</accession>
<organism evidence="3 4">
    <name type="scientific">Neotoma lepida</name>
    <name type="common">Desert woodrat</name>
    <dbReference type="NCBI Taxonomy" id="56216"/>
    <lineage>
        <taxon>Eukaryota</taxon>
        <taxon>Metazoa</taxon>
        <taxon>Chordata</taxon>
        <taxon>Craniata</taxon>
        <taxon>Vertebrata</taxon>
        <taxon>Euteleostomi</taxon>
        <taxon>Mammalia</taxon>
        <taxon>Eutheria</taxon>
        <taxon>Euarchontoglires</taxon>
        <taxon>Glires</taxon>
        <taxon>Rodentia</taxon>
        <taxon>Myomorpha</taxon>
        <taxon>Muroidea</taxon>
        <taxon>Cricetidae</taxon>
        <taxon>Neotominae</taxon>
        <taxon>Neotoma</taxon>
    </lineage>
</organism>
<dbReference type="AlphaFoldDB" id="A0A1A6GPF0"/>
<keyword evidence="4" id="KW-1185">Reference proteome</keyword>
<dbReference type="InterPro" id="IPR004931">
    <property type="entry name" value="Pro/parathymosin"/>
</dbReference>
<evidence type="ECO:0000256" key="2">
    <source>
        <dbReference type="SAM" id="MobiDB-lite"/>
    </source>
</evidence>
<feature type="region of interest" description="Disordered" evidence="2">
    <location>
        <begin position="1"/>
        <end position="65"/>
    </location>
</feature>
<comment type="similarity">
    <text evidence="1">Belongs to the pro/parathymosin family.</text>
</comment>
<dbReference type="STRING" id="56216.A0A1A6GPF0"/>
<dbReference type="EMBL" id="LZPO01077472">
    <property type="protein sequence ID" value="OBS67739.1"/>
    <property type="molecule type" value="Genomic_DNA"/>
</dbReference>
<feature type="non-terminal residue" evidence="3">
    <location>
        <position position="65"/>
    </location>
</feature>
<comment type="caution">
    <text evidence="3">The sequence shown here is derived from an EMBL/GenBank/DDBJ whole genome shotgun (WGS) entry which is preliminary data.</text>
</comment>
<dbReference type="OrthoDB" id="9634135at2759"/>
<sequence length="65" mass="7028">MSSTITTKDLKQKCTVEGTENGRDAPADGNADEEMGGRRPQGERDKKEEAEAATGKRAAKMTKMI</sequence>
<feature type="compositionally biased region" description="Basic and acidic residues" evidence="2">
    <location>
        <begin position="35"/>
        <end position="50"/>
    </location>
</feature>
<reference evidence="3 4" key="1">
    <citation type="submission" date="2016-06" db="EMBL/GenBank/DDBJ databases">
        <title>The Draft Genome Sequence and Annotation of the Desert Woodrat Neotoma lepida.</title>
        <authorList>
            <person name="Campbell M."/>
            <person name="Oakeson K.F."/>
            <person name="Yandell M."/>
            <person name="Halpert J.R."/>
            <person name="Dearing D."/>
        </authorList>
    </citation>
    <scope>NUCLEOTIDE SEQUENCE [LARGE SCALE GENOMIC DNA]</scope>
    <source>
        <strain evidence="3">417</strain>
        <tissue evidence="3">Liver</tissue>
    </source>
</reference>
<feature type="compositionally biased region" description="Basic and acidic residues" evidence="2">
    <location>
        <begin position="8"/>
        <end position="26"/>
    </location>
</feature>